<accession>A0ABD0NBP1</accession>
<dbReference type="PANTHER" id="PTHR23019">
    <property type="entry name" value="NUCLEAR PORE MEMBRANE GLYCOPROTEIN GP210-RELATED"/>
    <property type="match status" value="1"/>
</dbReference>
<evidence type="ECO:0000313" key="2">
    <source>
        <dbReference type="EMBL" id="KAL0159024.1"/>
    </source>
</evidence>
<feature type="domain" description="NUP210 Ig-like" evidence="1">
    <location>
        <begin position="9"/>
        <end position="63"/>
    </location>
</feature>
<feature type="non-terminal residue" evidence="2">
    <location>
        <position position="63"/>
    </location>
</feature>
<evidence type="ECO:0000313" key="3">
    <source>
        <dbReference type="Proteomes" id="UP001529510"/>
    </source>
</evidence>
<keyword evidence="3" id="KW-1185">Reference proteome</keyword>
<proteinExistence type="predicted"/>
<feature type="non-terminal residue" evidence="2">
    <location>
        <position position="1"/>
    </location>
</feature>
<organism evidence="2 3">
    <name type="scientific">Cirrhinus mrigala</name>
    <name type="common">Mrigala</name>
    <dbReference type="NCBI Taxonomy" id="683832"/>
    <lineage>
        <taxon>Eukaryota</taxon>
        <taxon>Metazoa</taxon>
        <taxon>Chordata</taxon>
        <taxon>Craniata</taxon>
        <taxon>Vertebrata</taxon>
        <taxon>Euteleostomi</taxon>
        <taxon>Actinopterygii</taxon>
        <taxon>Neopterygii</taxon>
        <taxon>Teleostei</taxon>
        <taxon>Ostariophysi</taxon>
        <taxon>Cypriniformes</taxon>
        <taxon>Cyprinidae</taxon>
        <taxon>Labeoninae</taxon>
        <taxon>Labeonini</taxon>
        <taxon>Cirrhinus</taxon>
    </lineage>
</organism>
<dbReference type="InterPro" id="IPR045197">
    <property type="entry name" value="NUP210-like"/>
</dbReference>
<protein>
    <recommendedName>
        <fullName evidence="1">NUP210 Ig-like domain-containing protein</fullName>
    </recommendedName>
</protein>
<evidence type="ECO:0000259" key="1">
    <source>
        <dbReference type="Pfam" id="PF24935"/>
    </source>
</evidence>
<dbReference type="PANTHER" id="PTHR23019:SF2">
    <property type="entry name" value="NUCLEAR PORE MEMBRANE GLYCOPROTEIN 210"/>
    <property type="match status" value="1"/>
</dbReference>
<comment type="caution">
    <text evidence="2">The sequence shown here is derived from an EMBL/GenBank/DDBJ whole genome shotgun (WGS) entry which is preliminary data.</text>
</comment>
<reference evidence="2 3" key="1">
    <citation type="submission" date="2024-05" db="EMBL/GenBank/DDBJ databases">
        <title>Genome sequencing and assembly of Indian major carp, Cirrhinus mrigala (Hamilton, 1822).</title>
        <authorList>
            <person name="Mohindra V."/>
            <person name="Chowdhury L.M."/>
            <person name="Lal K."/>
            <person name="Jena J.K."/>
        </authorList>
    </citation>
    <scope>NUCLEOTIDE SEQUENCE [LARGE SCALE GENOMIC DNA]</scope>
    <source>
        <strain evidence="2">CM1030</strain>
        <tissue evidence="2">Blood</tissue>
    </source>
</reference>
<dbReference type="EMBL" id="JAMKFB020000023">
    <property type="protein sequence ID" value="KAL0159024.1"/>
    <property type="molecule type" value="Genomic_DNA"/>
</dbReference>
<gene>
    <name evidence="2" type="ORF">M9458_047100</name>
</gene>
<dbReference type="Pfam" id="PF24935">
    <property type="entry name" value="Ig_NUP210_6th"/>
    <property type="match status" value="1"/>
</dbReference>
<dbReference type="InterPro" id="IPR056898">
    <property type="entry name" value="Ig_NUP210_6th"/>
</dbReference>
<dbReference type="Proteomes" id="UP001529510">
    <property type="component" value="Unassembled WGS sequence"/>
</dbReference>
<dbReference type="AlphaFoldDB" id="A0ABD0NBP1"/>
<sequence>VYVIEPVGMEFSPCVVEARVGLNLDLPLRIFGQLGGERVTLSDCSHFDMQVDMESHGVFQLLE</sequence>
<name>A0ABD0NBP1_CIRMR</name>